<organism evidence="1 2">
    <name type="scientific">Microbacterium pullorum</name>
    <dbReference type="NCBI Taxonomy" id="2762236"/>
    <lineage>
        <taxon>Bacteria</taxon>
        <taxon>Bacillati</taxon>
        <taxon>Actinomycetota</taxon>
        <taxon>Actinomycetes</taxon>
        <taxon>Micrococcales</taxon>
        <taxon>Microbacteriaceae</taxon>
        <taxon>Microbacterium</taxon>
    </lineage>
</organism>
<comment type="caution">
    <text evidence="1">The sequence shown here is derived from an EMBL/GenBank/DDBJ whole genome shotgun (WGS) entry which is preliminary data.</text>
</comment>
<proteinExistence type="predicted"/>
<evidence type="ECO:0000313" key="2">
    <source>
        <dbReference type="Proteomes" id="UP000648352"/>
    </source>
</evidence>
<protein>
    <submittedName>
        <fullName evidence="1">Uncharacterized protein</fullName>
    </submittedName>
</protein>
<dbReference type="RefSeq" id="WP_191718886.1">
    <property type="nucleotide sequence ID" value="NZ_JACSQP010000004.1"/>
</dbReference>
<reference evidence="1 2" key="1">
    <citation type="submission" date="2020-08" db="EMBL/GenBank/DDBJ databases">
        <title>A Genomic Blueprint of the Chicken Gut Microbiome.</title>
        <authorList>
            <person name="Gilroy R."/>
            <person name="Ravi A."/>
            <person name="Getino M."/>
            <person name="Pursley I."/>
            <person name="Horton D.L."/>
            <person name="Alikhan N.-F."/>
            <person name="Baker D."/>
            <person name="Gharbi K."/>
            <person name="Hall N."/>
            <person name="Watson M."/>
            <person name="Adriaenssens E.M."/>
            <person name="Foster-Nyarko E."/>
            <person name="Jarju S."/>
            <person name="Secka A."/>
            <person name="Antonio M."/>
            <person name="Oren A."/>
            <person name="Chaudhuri R."/>
            <person name="La Ragione R.M."/>
            <person name="Hildebrand F."/>
            <person name="Pallen M.J."/>
        </authorList>
    </citation>
    <scope>NUCLEOTIDE SEQUENCE [LARGE SCALE GENOMIC DNA]</scope>
    <source>
        <strain evidence="1 2">Sa4CUA7</strain>
    </source>
</reference>
<keyword evidence="2" id="KW-1185">Reference proteome</keyword>
<dbReference type="Proteomes" id="UP000648352">
    <property type="component" value="Unassembled WGS sequence"/>
</dbReference>
<gene>
    <name evidence="1" type="ORF">H9651_08730</name>
</gene>
<name>A0ABR8S2J5_9MICO</name>
<sequence>MTADTHGQRIEALNVMVDQAHTTVSYGIQCGAVTVGIRPEIAVILGGSTRLGRHALPPGTLVSAQATLRRRRRRDPAAVLRHGVMSAQAAVTRLRV</sequence>
<accession>A0ABR8S2J5</accession>
<evidence type="ECO:0000313" key="1">
    <source>
        <dbReference type="EMBL" id="MBD7957721.1"/>
    </source>
</evidence>
<dbReference type="EMBL" id="JACSQP010000004">
    <property type="protein sequence ID" value="MBD7957721.1"/>
    <property type="molecule type" value="Genomic_DNA"/>
</dbReference>